<keyword evidence="12" id="KW-1185">Reference proteome</keyword>
<keyword evidence="3" id="KW-1003">Cell membrane</keyword>
<reference evidence="11 12" key="1">
    <citation type="submission" date="2016-11" db="EMBL/GenBank/DDBJ databases">
        <authorList>
            <person name="Jaros S."/>
            <person name="Januszkiewicz K."/>
            <person name="Wedrychowicz H."/>
        </authorList>
    </citation>
    <scope>NUCLEOTIDE SEQUENCE [LARGE SCALE GENOMIC DNA]</scope>
    <source>
        <strain evidence="11 12">DSM 14916</strain>
    </source>
</reference>
<dbReference type="GO" id="GO:0015740">
    <property type="term" value="P:C4-dicarboxylate transport"/>
    <property type="evidence" value="ECO:0007669"/>
    <property type="project" value="TreeGrafter"/>
</dbReference>
<feature type="transmembrane region" description="Helical" evidence="9">
    <location>
        <begin position="148"/>
        <end position="173"/>
    </location>
</feature>
<dbReference type="RefSeq" id="WP_073130047.1">
    <property type="nucleotide sequence ID" value="NZ_FQZF01000002.1"/>
</dbReference>
<comment type="subcellular location">
    <subcellularLocation>
        <location evidence="1 9">Cell inner membrane</location>
        <topology evidence="1 9">Multi-pass membrane protein</topology>
    </subcellularLocation>
</comment>
<comment type="similarity">
    <text evidence="8 9">Belongs to the TRAP transporter small permease family.</text>
</comment>
<evidence type="ECO:0000256" key="8">
    <source>
        <dbReference type="ARBA" id="ARBA00038436"/>
    </source>
</evidence>
<evidence type="ECO:0000256" key="9">
    <source>
        <dbReference type="RuleBase" id="RU369079"/>
    </source>
</evidence>
<evidence type="ECO:0000313" key="11">
    <source>
        <dbReference type="EMBL" id="SHI33746.1"/>
    </source>
</evidence>
<feature type="domain" description="Tripartite ATP-independent periplasmic transporters DctQ component" evidence="10">
    <location>
        <begin position="38"/>
        <end position="166"/>
    </location>
</feature>
<keyword evidence="4 9" id="KW-0997">Cell inner membrane</keyword>
<comment type="subunit">
    <text evidence="9">The complex comprises the extracytoplasmic solute receptor protein and the two transmembrane proteins.</text>
</comment>
<keyword evidence="2 9" id="KW-0813">Transport</keyword>
<name>A0A1M6AB98_9PROT</name>
<dbReference type="PANTHER" id="PTHR35011:SF10">
    <property type="entry name" value="TRAP TRANSPORTER SMALL PERMEASE PROTEIN"/>
    <property type="match status" value="1"/>
</dbReference>
<evidence type="ECO:0000256" key="6">
    <source>
        <dbReference type="ARBA" id="ARBA00022989"/>
    </source>
</evidence>
<gene>
    <name evidence="11" type="ORF">SAMN02745194_00062</name>
</gene>
<evidence type="ECO:0000256" key="5">
    <source>
        <dbReference type="ARBA" id="ARBA00022692"/>
    </source>
</evidence>
<dbReference type="STRING" id="198092.SAMN02745194_00062"/>
<organism evidence="11 12">
    <name type="scientific">Muricoccus roseus</name>
    <dbReference type="NCBI Taxonomy" id="198092"/>
    <lineage>
        <taxon>Bacteria</taxon>
        <taxon>Pseudomonadati</taxon>
        <taxon>Pseudomonadota</taxon>
        <taxon>Alphaproteobacteria</taxon>
        <taxon>Acetobacterales</taxon>
        <taxon>Roseomonadaceae</taxon>
        <taxon>Muricoccus</taxon>
    </lineage>
</organism>
<dbReference type="Pfam" id="PF04290">
    <property type="entry name" value="DctQ"/>
    <property type="match status" value="1"/>
</dbReference>
<dbReference type="InterPro" id="IPR055348">
    <property type="entry name" value="DctQ"/>
</dbReference>
<dbReference type="AlphaFoldDB" id="A0A1M6AB98"/>
<dbReference type="GO" id="GO:0022857">
    <property type="term" value="F:transmembrane transporter activity"/>
    <property type="evidence" value="ECO:0007669"/>
    <property type="project" value="UniProtKB-UniRule"/>
</dbReference>
<evidence type="ECO:0000313" key="12">
    <source>
        <dbReference type="Proteomes" id="UP000184387"/>
    </source>
</evidence>
<proteinExistence type="inferred from homology"/>
<evidence type="ECO:0000256" key="2">
    <source>
        <dbReference type="ARBA" id="ARBA00022448"/>
    </source>
</evidence>
<keyword evidence="6 9" id="KW-1133">Transmembrane helix</keyword>
<feature type="transmembrane region" description="Helical" evidence="9">
    <location>
        <begin position="21"/>
        <end position="41"/>
    </location>
</feature>
<dbReference type="GO" id="GO:0005886">
    <property type="term" value="C:plasma membrane"/>
    <property type="evidence" value="ECO:0007669"/>
    <property type="project" value="UniProtKB-SubCell"/>
</dbReference>
<dbReference type="OrthoDB" id="6160477at2"/>
<feature type="transmembrane region" description="Helical" evidence="9">
    <location>
        <begin position="100"/>
        <end position="121"/>
    </location>
</feature>
<dbReference type="Proteomes" id="UP000184387">
    <property type="component" value="Unassembled WGS sequence"/>
</dbReference>
<dbReference type="PANTHER" id="PTHR35011">
    <property type="entry name" value="2,3-DIKETO-L-GULONATE TRAP TRANSPORTER SMALL PERMEASE PROTEIN YIAM"/>
    <property type="match status" value="1"/>
</dbReference>
<evidence type="ECO:0000256" key="3">
    <source>
        <dbReference type="ARBA" id="ARBA00022475"/>
    </source>
</evidence>
<accession>A0A1M6AB98</accession>
<evidence type="ECO:0000256" key="7">
    <source>
        <dbReference type="ARBA" id="ARBA00023136"/>
    </source>
</evidence>
<dbReference type="InterPro" id="IPR007387">
    <property type="entry name" value="TRAP_DctQ"/>
</dbReference>
<feature type="transmembrane region" description="Helical" evidence="9">
    <location>
        <begin position="61"/>
        <end position="79"/>
    </location>
</feature>
<evidence type="ECO:0000256" key="4">
    <source>
        <dbReference type="ARBA" id="ARBA00022519"/>
    </source>
</evidence>
<evidence type="ECO:0000256" key="1">
    <source>
        <dbReference type="ARBA" id="ARBA00004429"/>
    </source>
</evidence>
<keyword evidence="7 9" id="KW-0472">Membrane</keyword>
<protein>
    <recommendedName>
        <fullName evidence="9">TRAP transporter small permease protein</fullName>
    </recommendedName>
</protein>
<dbReference type="EMBL" id="FQZF01000002">
    <property type="protein sequence ID" value="SHI33746.1"/>
    <property type="molecule type" value="Genomic_DNA"/>
</dbReference>
<evidence type="ECO:0000259" key="10">
    <source>
        <dbReference type="Pfam" id="PF04290"/>
    </source>
</evidence>
<sequence>MSGSTPAPLRAARGLTHAVSRAAALMAYLAGWNYIACAALITFDVVGRSFFGVSSTATVEVSSYMLACGIAWSLAHTLARRAHIRVDVLVNRLPLRLRAWLHLFSLALLAGFASFVAWAGWQVLEESMLFDAHDNSALRIPLDIPQGLWAFGLLAFLVMAFVLLLESALAMAFGRAGEVDRLLGARSIEDETQEALEAVAMAREEARA</sequence>
<comment type="function">
    <text evidence="9">Part of the tripartite ATP-independent periplasmic (TRAP) transport system.</text>
</comment>
<keyword evidence="5 9" id="KW-0812">Transmembrane</keyword>